<comment type="caution">
    <text evidence="3">The sequence shown here is derived from an EMBL/GenBank/DDBJ whole genome shotgun (WGS) entry which is preliminary data.</text>
</comment>
<evidence type="ECO:0000313" key="4">
    <source>
        <dbReference type="Proteomes" id="UP001519460"/>
    </source>
</evidence>
<organism evidence="3 4">
    <name type="scientific">Batillaria attramentaria</name>
    <dbReference type="NCBI Taxonomy" id="370345"/>
    <lineage>
        <taxon>Eukaryota</taxon>
        <taxon>Metazoa</taxon>
        <taxon>Spiralia</taxon>
        <taxon>Lophotrochozoa</taxon>
        <taxon>Mollusca</taxon>
        <taxon>Gastropoda</taxon>
        <taxon>Caenogastropoda</taxon>
        <taxon>Sorbeoconcha</taxon>
        <taxon>Cerithioidea</taxon>
        <taxon>Batillariidae</taxon>
        <taxon>Batillaria</taxon>
    </lineage>
</organism>
<dbReference type="Gene3D" id="3.10.100.10">
    <property type="entry name" value="Mannose-Binding Protein A, subunit A"/>
    <property type="match status" value="2"/>
</dbReference>
<keyword evidence="4" id="KW-1185">Reference proteome</keyword>
<dbReference type="CDD" id="cd00037">
    <property type="entry name" value="CLECT"/>
    <property type="match status" value="2"/>
</dbReference>
<gene>
    <name evidence="3" type="ORF">BaRGS_00013921</name>
</gene>
<dbReference type="InterPro" id="IPR018378">
    <property type="entry name" value="C-type_lectin_CS"/>
</dbReference>
<dbReference type="Pfam" id="PF00059">
    <property type="entry name" value="Lectin_C"/>
    <property type="match status" value="2"/>
</dbReference>
<dbReference type="PROSITE" id="PS50041">
    <property type="entry name" value="C_TYPE_LECTIN_2"/>
    <property type="match status" value="2"/>
</dbReference>
<protein>
    <recommendedName>
        <fullName evidence="2">C-type lectin domain-containing protein</fullName>
    </recommendedName>
</protein>
<name>A0ABD0L5U0_9CAEN</name>
<dbReference type="InterPro" id="IPR050111">
    <property type="entry name" value="C-type_lectin/snaclec_domain"/>
</dbReference>
<dbReference type="InterPro" id="IPR016187">
    <property type="entry name" value="CTDL_fold"/>
</dbReference>
<feature type="non-terminal residue" evidence="3">
    <location>
        <position position="1"/>
    </location>
</feature>
<dbReference type="SMART" id="SM00034">
    <property type="entry name" value="CLECT"/>
    <property type="match status" value="2"/>
</dbReference>
<dbReference type="AlphaFoldDB" id="A0ABD0L5U0"/>
<dbReference type="EMBL" id="JACVVK020000080">
    <property type="protein sequence ID" value="KAK7494794.1"/>
    <property type="molecule type" value="Genomic_DNA"/>
</dbReference>
<reference evidence="3 4" key="1">
    <citation type="journal article" date="2023" name="Sci. Data">
        <title>Genome assembly of the Korean intertidal mud-creeper Batillaria attramentaria.</title>
        <authorList>
            <person name="Patra A.K."/>
            <person name="Ho P.T."/>
            <person name="Jun S."/>
            <person name="Lee S.J."/>
            <person name="Kim Y."/>
            <person name="Won Y.J."/>
        </authorList>
    </citation>
    <scope>NUCLEOTIDE SEQUENCE [LARGE SCALE GENOMIC DNA]</scope>
    <source>
        <strain evidence="3">Wonlab-2016</strain>
    </source>
</reference>
<accession>A0ABD0L5U0</accession>
<dbReference type="PANTHER" id="PTHR22803">
    <property type="entry name" value="MANNOSE, PHOSPHOLIPASE, LECTIN RECEPTOR RELATED"/>
    <property type="match status" value="1"/>
</dbReference>
<sequence>EQCEILHGHLAEIHSATENNFLTSMVRSHGGNAAWIGLEDFVIENDFVWSSSQQSPEYTNWGAGEPNNVRGSEDCTVIGTHGLWYDTECEASQHCAPGWTYYSNSCYIHIPEAYTWFEAQVACQALHGHMVVINSAGENNFVANLAKSHGSIYVWIDLQDIAIEGEYVWSTTQQRAEYTNWRSGQPDHSGEDCVVLGGTSNTGTWADDECDQHKYPFICQAG</sequence>
<dbReference type="InterPro" id="IPR001304">
    <property type="entry name" value="C-type_lectin-like"/>
</dbReference>
<keyword evidence="1" id="KW-1015">Disulfide bond</keyword>
<evidence type="ECO:0000256" key="1">
    <source>
        <dbReference type="ARBA" id="ARBA00023157"/>
    </source>
</evidence>
<dbReference type="PROSITE" id="PS00615">
    <property type="entry name" value="C_TYPE_LECTIN_1"/>
    <property type="match status" value="1"/>
</dbReference>
<dbReference type="InterPro" id="IPR016186">
    <property type="entry name" value="C-type_lectin-like/link_sf"/>
</dbReference>
<feature type="domain" description="C-type lectin" evidence="2">
    <location>
        <begin position="1"/>
        <end position="90"/>
    </location>
</feature>
<feature type="domain" description="C-type lectin" evidence="2">
    <location>
        <begin position="102"/>
        <end position="212"/>
    </location>
</feature>
<evidence type="ECO:0000313" key="3">
    <source>
        <dbReference type="EMBL" id="KAK7494794.1"/>
    </source>
</evidence>
<proteinExistence type="predicted"/>
<dbReference type="Proteomes" id="UP001519460">
    <property type="component" value="Unassembled WGS sequence"/>
</dbReference>
<evidence type="ECO:0000259" key="2">
    <source>
        <dbReference type="PROSITE" id="PS50041"/>
    </source>
</evidence>
<dbReference type="SUPFAM" id="SSF56436">
    <property type="entry name" value="C-type lectin-like"/>
    <property type="match status" value="2"/>
</dbReference>